<organism evidence="2 3">
    <name type="scientific">Mythimna separata</name>
    <name type="common">Oriental armyworm</name>
    <name type="synonym">Pseudaletia separata</name>
    <dbReference type="NCBI Taxonomy" id="271217"/>
    <lineage>
        <taxon>Eukaryota</taxon>
        <taxon>Metazoa</taxon>
        <taxon>Ecdysozoa</taxon>
        <taxon>Arthropoda</taxon>
        <taxon>Hexapoda</taxon>
        <taxon>Insecta</taxon>
        <taxon>Pterygota</taxon>
        <taxon>Neoptera</taxon>
        <taxon>Endopterygota</taxon>
        <taxon>Lepidoptera</taxon>
        <taxon>Glossata</taxon>
        <taxon>Ditrysia</taxon>
        <taxon>Noctuoidea</taxon>
        <taxon>Noctuidae</taxon>
        <taxon>Noctuinae</taxon>
        <taxon>Hadenini</taxon>
        <taxon>Mythimna</taxon>
    </lineage>
</organism>
<evidence type="ECO:0000259" key="1">
    <source>
        <dbReference type="Pfam" id="PF13358"/>
    </source>
</evidence>
<dbReference type="EMBL" id="JARGEI010000001">
    <property type="protein sequence ID" value="KAJ8736946.1"/>
    <property type="molecule type" value="Genomic_DNA"/>
</dbReference>
<keyword evidence="3" id="KW-1185">Reference proteome</keyword>
<sequence>MGYRSKKSKSKRLLLIEQPNITVWRKKYLTQIRNYRTQNRNIYFLDETYINAGHHASKCWQSSSEPGIHADIGKGRRLVILHAGCRNGLLDLDDALTIFKSDARTGDYHGDMSGPTFYKWVDEKLKDKLLPNSVVVMDNASYHSVQVEKKPTISSLKSEMQNWLLRHNIEFSGTMTKAQLLLLIKNTQKEPVYRIDELLKASGHTVLRLPPYHPDLNPIELVWADIKNNIAQNYINSSLDEKIILLDKLFSEFTAEKWQRCDDHVQKNENDYWSRDSRFDNVIDSFIINLQDSDSSSGGEVEEKMMTKSKMKLKRNLCQNNFR</sequence>
<proteinExistence type="predicted"/>
<comment type="caution">
    <text evidence="2">The sequence shown here is derived from an EMBL/GenBank/DDBJ whole genome shotgun (WGS) entry which is preliminary data.</text>
</comment>
<dbReference type="PANTHER" id="PTHR33939">
    <property type="entry name" value="PROTEIN CBG22215"/>
    <property type="match status" value="1"/>
</dbReference>
<dbReference type="InterPro" id="IPR038717">
    <property type="entry name" value="Tc1-like_DDE_dom"/>
</dbReference>
<reference evidence="2" key="1">
    <citation type="submission" date="2023-03" db="EMBL/GenBank/DDBJ databases">
        <title>Chromosome-level genomes of two armyworms, Mythimna separata and Mythimna loreyi, provide insights into the biosynthesis and reception of sex pheromones.</title>
        <authorList>
            <person name="Zhao H."/>
        </authorList>
    </citation>
    <scope>NUCLEOTIDE SEQUENCE</scope>
    <source>
        <strain evidence="2">BeijingLab</strain>
        <tissue evidence="2">Pupa</tissue>
    </source>
</reference>
<name>A0AAD8E0D0_MYTSE</name>
<dbReference type="PANTHER" id="PTHR33939:SF1">
    <property type="entry name" value="DUF4371 DOMAIN-CONTAINING PROTEIN"/>
    <property type="match status" value="1"/>
</dbReference>
<dbReference type="Pfam" id="PF13358">
    <property type="entry name" value="DDE_3"/>
    <property type="match status" value="1"/>
</dbReference>
<dbReference type="Proteomes" id="UP001231518">
    <property type="component" value="Chromosome 1"/>
</dbReference>
<dbReference type="Gene3D" id="3.30.420.10">
    <property type="entry name" value="Ribonuclease H-like superfamily/Ribonuclease H"/>
    <property type="match status" value="1"/>
</dbReference>
<evidence type="ECO:0000313" key="3">
    <source>
        <dbReference type="Proteomes" id="UP001231518"/>
    </source>
</evidence>
<feature type="domain" description="Tc1-like transposase DDE" evidence="1">
    <location>
        <begin position="42"/>
        <end position="235"/>
    </location>
</feature>
<dbReference type="GO" id="GO:0003676">
    <property type="term" value="F:nucleic acid binding"/>
    <property type="evidence" value="ECO:0007669"/>
    <property type="project" value="InterPro"/>
</dbReference>
<accession>A0AAD8E0D0</accession>
<dbReference type="InterPro" id="IPR036397">
    <property type="entry name" value="RNaseH_sf"/>
</dbReference>
<gene>
    <name evidence="2" type="ORF">PYW07_000217</name>
</gene>
<evidence type="ECO:0000313" key="2">
    <source>
        <dbReference type="EMBL" id="KAJ8736946.1"/>
    </source>
</evidence>
<dbReference type="AlphaFoldDB" id="A0AAD8E0D0"/>
<protein>
    <recommendedName>
        <fullName evidence="1">Tc1-like transposase DDE domain-containing protein</fullName>
    </recommendedName>
</protein>